<name>A0ABQ8ECA8_BRANA</name>
<comment type="caution">
    <text evidence="1">The sequence shown here is derived from an EMBL/GenBank/DDBJ whole genome shotgun (WGS) entry which is preliminary data.</text>
</comment>
<proteinExistence type="predicted"/>
<dbReference type="Proteomes" id="UP000824890">
    <property type="component" value="Unassembled WGS sequence"/>
</dbReference>
<keyword evidence="2" id="KW-1185">Reference proteome</keyword>
<evidence type="ECO:0000313" key="2">
    <source>
        <dbReference type="Proteomes" id="UP000824890"/>
    </source>
</evidence>
<organism evidence="1 2">
    <name type="scientific">Brassica napus</name>
    <name type="common">Rape</name>
    <dbReference type="NCBI Taxonomy" id="3708"/>
    <lineage>
        <taxon>Eukaryota</taxon>
        <taxon>Viridiplantae</taxon>
        <taxon>Streptophyta</taxon>
        <taxon>Embryophyta</taxon>
        <taxon>Tracheophyta</taxon>
        <taxon>Spermatophyta</taxon>
        <taxon>Magnoliopsida</taxon>
        <taxon>eudicotyledons</taxon>
        <taxon>Gunneridae</taxon>
        <taxon>Pentapetalae</taxon>
        <taxon>rosids</taxon>
        <taxon>malvids</taxon>
        <taxon>Brassicales</taxon>
        <taxon>Brassicaceae</taxon>
        <taxon>Brassiceae</taxon>
        <taxon>Brassica</taxon>
    </lineage>
</organism>
<protein>
    <submittedName>
        <fullName evidence="1">Uncharacterized protein</fullName>
    </submittedName>
</protein>
<dbReference type="EMBL" id="JAGKQM010000002">
    <property type="protein sequence ID" value="KAH0939048.1"/>
    <property type="molecule type" value="Genomic_DNA"/>
</dbReference>
<gene>
    <name evidence="1" type="ORF">HID58_006509</name>
</gene>
<sequence>MGKEDNGRVKAQRDNYQLLSPLTMQMTEQHTVMLLTGSWDAWLDFAMSKTPLTWPPCFCLSQGRSNLVSGWDN</sequence>
<reference evidence="1 2" key="1">
    <citation type="submission" date="2021-05" db="EMBL/GenBank/DDBJ databases">
        <title>Genome Assembly of Synthetic Allotetraploid Brassica napus Reveals Homoeologous Exchanges between Subgenomes.</title>
        <authorList>
            <person name="Davis J.T."/>
        </authorList>
    </citation>
    <scope>NUCLEOTIDE SEQUENCE [LARGE SCALE GENOMIC DNA]</scope>
    <source>
        <strain evidence="2">cv. Da-Ae</strain>
        <tissue evidence="1">Seedling</tissue>
    </source>
</reference>
<evidence type="ECO:0000313" key="1">
    <source>
        <dbReference type="EMBL" id="KAH0939048.1"/>
    </source>
</evidence>
<accession>A0ABQ8ECA8</accession>